<feature type="domain" description="NERD" evidence="2">
    <location>
        <begin position="93"/>
        <end position="208"/>
    </location>
</feature>
<dbReference type="PROSITE" id="PS50965">
    <property type="entry name" value="NERD"/>
    <property type="match status" value="1"/>
</dbReference>
<evidence type="ECO:0000313" key="3">
    <source>
        <dbReference type="EMBL" id="MDQ0148354.1"/>
    </source>
</evidence>
<dbReference type="Pfam" id="PF08378">
    <property type="entry name" value="NERD"/>
    <property type="match status" value="1"/>
</dbReference>
<name>A0ABT9URL4_9FIRM</name>
<keyword evidence="1" id="KW-0472">Membrane</keyword>
<gene>
    <name evidence="3" type="ORF">J2S18_000271</name>
</gene>
<evidence type="ECO:0000256" key="1">
    <source>
        <dbReference type="SAM" id="Phobius"/>
    </source>
</evidence>
<keyword evidence="1" id="KW-1133">Transmembrane helix</keyword>
<organism evidence="3 4">
    <name type="scientific">Eubacterium multiforme</name>
    <dbReference type="NCBI Taxonomy" id="83339"/>
    <lineage>
        <taxon>Bacteria</taxon>
        <taxon>Bacillati</taxon>
        <taxon>Bacillota</taxon>
        <taxon>Clostridia</taxon>
        <taxon>Eubacteriales</taxon>
        <taxon>Eubacteriaceae</taxon>
        <taxon>Eubacterium</taxon>
    </lineage>
</organism>
<keyword evidence="1" id="KW-0812">Transmembrane</keyword>
<feature type="transmembrane region" description="Helical" evidence="1">
    <location>
        <begin position="52"/>
        <end position="72"/>
    </location>
</feature>
<dbReference type="InterPro" id="IPR011528">
    <property type="entry name" value="NERD"/>
</dbReference>
<dbReference type="Proteomes" id="UP001228504">
    <property type="component" value="Unassembled WGS sequence"/>
</dbReference>
<dbReference type="RefSeq" id="WP_307482246.1">
    <property type="nucleotide sequence ID" value="NZ_JAUSUF010000001.1"/>
</dbReference>
<protein>
    <recommendedName>
        <fullName evidence="2">NERD domain-containing protein</fullName>
    </recommendedName>
</protein>
<feature type="transmembrane region" description="Helical" evidence="1">
    <location>
        <begin position="20"/>
        <end position="40"/>
    </location>
</feature>
<comment type="caution">
    <text evidence="3">The sequence shown here is derived from an EMBL/GenBank/DDBJ whole genome shotgun (WGS) entry which is preliminary data.</text>
</comment>
<dbReference type="EMBL" id="JAUSUF010000001">
    <property type="protein sequence ID" value="MDQ0148354.1"/>
    <property type="molecule type" value="Genomic_DNA"/>
</dbReference>
<evidence type="ECO:0000313" key="4">
    <source>
        <dbReference type="Proteomes" id="UP001228504"/>
    </source>
</evidence>
<keyword evidence="4" id="KW-1185">Reference proteome</keyword>
<reference evidence="3 4" key="1">
    <citation type="submission" date="2023-07" db="EMBL/GenBank/DDBJ databases">
        <title>Genomic Encyclopedia of Type Strains, Phase IV (KMG-IV): sequencing the most valuable type-strain genomes for metagenomic binning, comparative biology and taxonomic classification.</title>
        <authorList>
            <person name="Goeker M."/>
        </authorList>
    </citation>
    <scope>NUCLEOTIDE SEQUENCE [LARGE SCALE GENOMIC DNA]</scope>
    <source>
        <strain evidence="3 4">DSM 20694</strain>
    </source>
</reference>
<evidence type="ECO:0000259" key="2">
    <source>
        <dbReference type="PROSITE" id="PS50965"/>
    </source>
</evidence>
<proteinExistence type="predicted"/>
<accession>A0ABT9URL4</accession>
<sequence length="257" mass="30043">MAILVKMNEIKNKQIGKFELNKFSTVVTFLISMIIVKFIFELINKVFTIYNLLGDFEDLVIIVLALILTYFYSKKRYLKKHHNDNGFIKLKREEASYENVIPKVLTNLNDDNYILKNLSFKGKKGINNIDTVIINKMGAFIIYIKNDKGIISGKLEENKWQSNLNGKIKKINNPILSVIKQKNRFEEYLKDNGYDIDVIPIIYYDNKEVEINVKFNVDEVAIFNESGDENLIEYINSYKSKININFEDVLEMILNIK</sequence>